<feature type="non-terminal residue" evidence="8">
    <location>
        <position position="273"/>
    </location>
</feature>
<evidence type="ECO:0000313" key="8">
    <source>
        <dbReference type="EMBL" id="KHN70824.1"/>
    </source>
</evidence>
<dbReference type="Proteomes" id="UP000031036">
    <property type="component" value="Unassembled WGS sequence"/>
</dbReference>
<dbReference type="EMBL" id="JPKZ01022848">
    <property type="protein sequence ID" value="KHN70824.1"/>
    <property type="molecule type" value="Genomic_DNA"/>
</dbReference>
<name>A0A0B2UNI9_TOXCA</name>
<dbReference type="OrthoDB" id="5870230at2759"/>
<evidence type="ECO:0000256" key="2">
    <source>
        <dbReference type="ARBA" id="ARBA00006840"/>
    </source>
</evidence>
<reference evidence="8 9" key="1">
    <citation type="submission" date="2014-11" db="EMBL/GenBank/DDBJ databases">
        <title>Genetic blueprint of the zoonotic pathogen Toxocara canis.</title>
        <authorList>
            <person name="Zhu X.-Q."/>
            <person name="Korhonen P.K."/>
            <person name="Cai H."/>
            <person name="Young N.D."/>
            <person name="Nejsum P."/>
            <person name="von Samson-Himmelstjerna G."/>
            <person name="Boag P.R."/>
            <person name="Tan P."/>
            <person name="Li Q."/>
            <person name="Min J."/>
            <person name="Yang Y."/>
            <person name="Wang X."/>
            <person name="Fang X."/>
            <person name="Hall R.S."/>
            <person name="Hofmann A."/>
            <person name="Sternberg P.W."/>
            <person name="Jex A.R."/>
            <person name="Gasser R.B."/>
        </authorList>
    </citation>
    <scope>NUCLEOTIDE SEQUENCE [LARGE SCALE GENOMIC DNA]</scope>
    <source>
        <strain evidence="8">PN_DK_2014</strain>
    </source>
</reference>
<evidence type="ECO:0000256" key="4">
    <source>
        <dbReference type="ARBA" id="ARBA00022989"/>
    </source>
</evidence>
<dbReference type="Pfam" id="PF00335">
    <property type="entry name" value="Tetraspanin"/>
    <property type="match status" value="1"/>
</dbReference>
<keyword evidence="4 7" id="KW-1133">Transmembrane helix</keyword>
<feature type="disulfide bond" evidence="6">
    <location>
        <begin position="194"/>
        <end position="209"/>
    </location>
</feature>
<protein>
    <recommendedName>
        <fullName evidence="7">Tetraspanin</fullName>
    </recommendedName>
</protein>
<gene>
    <name evidence="8" type="primary">Cd9</name>
    <name evidence="8" type="ORF">Tcan_00648</name>
</gene>
<feature type="disulfide bond" evidence="6">
    <location>
        <begin position="193"/>
        <end position="225"/>
    </location>
</feature>
<evidence type="ECO:0000256" key="3">
    <source>
        <dbReference type="ARBA" id="ARBA00022692"/>
    </source>
</evidence>
<evidence type="ECO:0000313" key="9">
    <source>
        <dbReference type="Proteomes" id="UP000031036"/>
    </source>
</evidence>
<evidence type="ECO:0000256" key="5">
    <source>
        <dbReference type="ARBA" id="ARBA00023136"/>
    </source>
</evidence>
<evidence type="ECO:0000256" key="6">
    <source>
        <dbReference type="PIRSR" id="PIRSR002419-1"/>
    </source>
</evidence>
<comment type="subcellular location">
    <subcellularLocation>
        <location evidence="1 7">Membrane</location>
        <topology evidence="1 7">Multi-pass membrane protein</topology>
    </subcellularLocation>
</comment>
<dbReference type="InterPro" id="IPR008952">
    <property type="entry name" value="Tetraspanin_EC2_sf"/>
</dbReference>
<keyword evidence="9" id="KW-1185">Reference proteome</keyword>
<dbReference type="GO" id="GO:0005886">
    <property type="term" value="C:plasma membrane"/>
    <property type="evidence" value="ECO:0007669"/>
    <property type="project" value="TreeGrafter"/>
</dbReference>
<evidence type="ECO:0000256" key="1">
    <source>
        <dbReference type="ARBA" id="ARBA00004141"/>
    </source>
</evidence>
<feature type="transmembrane region" description="Helical" evidence="7">
    <location>
        <begin position="130"/>
        <end position="153"/>
    </location>
</feature>
<dbReference type="PIRSF" id="PIRSF002419">
    <property type="entry name" value="Tetraspanin"/>
    <property type="match status" value="1"/>
</dbReference>
<keyword evidence="5 7" id="KW-0472">Membrane</keyword>
<evidence type="ECO:0000256" key="7">
    <source>
        <dbReference type="RuleBase" id="RU361218"/>
    </source>
</evidence>
<comment type="similarity">
    <text evidence="2 7">Belongs to the tetraspanin (TM4SF) family.</text>
</comment>
<dbReference type="PANTHER" id="PTHR19282:SF534">
    <property type="entry name" value="TETRASPANIN FAMILY-RELATED"/>
    <property type="match status" value="1"/>
</dbReference>
<dbReference type="PRINTS" id="PR00259">
    <property type="entry name" value="TMFOUR"/>
</dbReference>
<sequence>YFSCTYDFCLTKRAGKKWEETSKTSGKSDSKVVLRMVVGCANKCIKYTFFFFNFLFFVFGGTVCGLALLVRFDNAIQKRLGDLLLQSNMHTVEINDLYLALYIIASLGLVLFVLGFFGCCGAFCEQLCVIGLYFTVVAILFVVELAGAIYLLVNKENIKNSFINTFRTTIVGNYYKNQYIRQQLDLLQSEAHCCGATGCTNYQSPPPSCGCVFSPQHPQGNVIGCAVKIVDIFENNIVIIIVVAAAIFIVELIALIFSCIICSAVREQRNVTY</sequence>
<feature type="transmembrane region" description="Helical" evidence="7">
    <location>
        <begin position="237"/>
        <end position="265"/>
    </location>
</feature>
<dbReference type="PROSITE" id="PS00421">
    <property type="entry name" value="TM4_1"/>
    <property type="match status" value="1"/>
</dbReference>
<dbReference type="SUPFAM" id="SSF48652">
    <property type="entry name" value="Tetraspanin"/>
    <property type="match status" value="1"/>
</dbReference>
<accession>A0A0B2UNI9</accession>
<dbReference type="Gene3D" id="1.10.1450.10">
    <property type="entry name" value="Tetraspanin"/>
    <property type="match status" value="1"/>
</dbReference>
<dbReference type="AlphaFoldDB" id="A0A0B2UNI9"/>
<keyword evidence="6" id="KW-1015">Disulfide bond</keyword>
<feature type="transmembrane region" description="Helical" evidence="7">
    <location>
        <begin position="49"/>
        <end position="70"/>
    </location>
</feature>
<feature type="transmembrane region" description="Helical" evidence="7">
    <location>
        <begin position="97"/>
        <end position="123"/>
    </location>
</feature>
<dbReference type="InterPro" id="IPR018503">
    <property type="entry name" value="Tetraspanin_CS"/>
</dbReference>
<organism evidence="8 9">
    <name type="scientific">Toxocara canis</name>
    <name type="common">Canine roundworm</name>
    <dbReference type="NCBI Taxonomy" id="6265"/>
    <lineage>
        <taxon>Eukaryota</taxon>
        <taxon>Metazoa</taxon>
        <taxon>Ecdysozoa</taxon>
        <taxon>Nematoda</taxon>
        <taxon>Chromadorea</taxon>
        <taxon>Rhabditida</taxon>
        <taxon>Spirurina</taxon>
        <taxon>Ascaridomorpha</taxon>
        <taxon>Ascaridoidea</taxon>
        <taxon>Toxocaridae</taxon>
        <taxon>Toxocara</taxon>
    </lineage>
</organism>
<dbReference type="PANTHER" id="PTHR19282">
    <property type="entry name" value="TETRASPANIN"/>
    <property type="match status" value="1"/>
</dbReference>
<comment type="caution">
    <text evidence="8">The sequence shown here is derived from an EMBL/GenBank/DDBJ whole genome shotgun (WGS) entry which is preliminary data.</text>
</comment>
<dbReference type="OMA" id="IWMLVDK"/>
<dbReference type="STRING" id="6265.A0A0B2UNI9"/>
<dbReference type="InterPro" id="IPR000301">
    <property type="entry name" value="Tetraspanin_animals"/>
</dbReference>
<proteinExistence type="inferred from homology"/>
<keyword evidence="3 7" id="KW-0812">Transmembrane</keyword>
<dbReference type="InterPro" id="IPR018499">
    <property type="entry name" value="Tetraspanin/Peripherin"/>
</dbReference>
<feature type="non-terminal residue" evidence="8">
    <location>
        <position position="1"/>
    </location>
</feature>